<keyword evidence="1" id="KW-0596">Phosphopantetheine</keyword>
<dbReference type="GO" id="GO:0004312">
    <property type="term" value="F:fatty acid synthase activity"/>
    <property type="evidence" value="ECO:0007669"/>
    <property type="project" value="TreeGrafter"/>
</dbReference>
<evidence type="ECO:0000256" key="1">
    <source>
        <dbReference type="ARBA" id="ARBA00022450"/>
    </source>
</evidence>
<evidence type="ECO:0000259" key="11">
    <source>
        <dbReference type="PROSITE" id="PS52019"/>
    </source>
</evidence>
<dbReference type="CDD" id="cd05195">
    <property type="entry name" value="enoyl_red"/>
    <property type="match status" value="1"/>
</dbReference>
<dbReference type="SUPFAM" id="SSF52151">
    <property type="entry name" value="FabD/lysophospholipase-like"/>
    <property type="match status" value="1"/>
</dbReference>
<evidence type="ECO:0000256" key="8">
    <source>
        <dbReference type="SAM" id="MobiDB-lite"/>
    </source>
</evidence>
<dbReference type="InterPro" id="IPR009081">
    <property type="entry name" value="PP-bd_ACP"/>
</dbReference>
<dbReference type="SMART" id="SM00823">
    <property type="entry name" value="PKS_PP"/>
    <property type="match status" value="1"/>
</dbReference>
<dbReference type="Pfam" id="PF00107">
    <property type="entry name" value="ADH_zinc_N"/>
    <property type="match status" value="1"/>
</dbReference>
<dbReference type="Gene3D" id="3.40.366.10">
    <property type="entry name" value="Malonyl-Coenzyme A Acyl Carrier Protein, domain 2"/>
    <property type="match status" value="1"/>
</dbReference>
<evidence type="ECO:0000256" key="6">
    <source>
        <dbReference type="ARBA" id="ARBA00023315"/>
    </source>
</evidence>
<dbReference type="InterPro" id="IPR020843">
    <property type="entry name" value="ER"/>
</dbReference>
<dbReference type="InterPro" id="IPR049551">
    <property type="entry name" value="PKS_DH_C"/>
</dbReference>
<dbReference type="SUPFAM" id="SSF55048">
    <property type="entry name" value="Probable ACP-binding domain of malonyl-CoA ACP transacylase"/>
    <property type="match status" value="1"/>
</dbReference>
<evidence type="ECO:0000256" key="7">
    <source>
        <dbReference type="PROSITE-ProRule" id="PRU01363"/>
    </source>
</evidence>
<comment type="caution">
    <text evidence="12">The sequence shown here is derived from an EMBL/GenBank/DDBJ whole genome shotgun (WGS) entry which is preliminary data.</text>
</comment>
<feature type="active site" description="Proton donor; for dehydratase activity" evidence="7">
    <location>
        <position position="1192"/>
    </location>
</feature>
<dbReference type="Gene3D" id="3.10.129.110">
    <property type="entry name" value="Polyketide synthase dehydratase"/>
    <property type="match status" value="1"/>
</dbReference>
<dbReference type="InterPro" id="IPR036291">
    <property type="entry name" value="NAD(P)-bd_dom_sf"/>
</dbReference>
<dbReference type="InterPro" id="IPR014030">
    <property type="entry name" value="Ketoacyl_synth_N"/>
</dbReference>
<feature type="non-terminal residue" evidence="12">
    <location>
        <position position="2000"/>
    </location>
</feature>
<feature type="domain" description="PKS/mFAS DH" evidence="11">
    <location>
        <begin position="982"/>
        <end position="1275"/>
    </location>
</feature>
<dbReference type="InterPro" id="IPR014043">
    <property type="entry name" value="Acyl_transferase_dom"/>
</dbReference>
<dbReference type="Pfam" id="PF21089">
    <property type="entry name" value="PKS_DH_N"/>
    <property type="match status" value="1"/>
</dbReference>
<reference evidence="12 13" key="1">
    <citation type="journal article" date="2017" name="Int. J. Parasitol.">
        <title>The genome of the protozoan parasite Cystoisospora suis and a reverse vaccinology approach to identify vaccine candidates.</title>
        <authorList>
            <person name="Palmieri N."/>
            <person name="Shrestha A."/>
            <person name="Ruttkowski B."/>
            <person name="Beck T."/>
            <person name="Vogl C."/>
            <person name="Tomley F."/>
            <person name="Blake D.P."/>
            <person name="Joachim A."/>
        </authorList>
    </citation>
    <scope>NUCLEOTIDE SEQUENCE [LARGE SCALE GENOMIC DNA]</scope>
    <source>
        <strain evidence="12 13">Wien I</strain>
    </source>
</reference>
<dbReference type="InterPro" id="IPR049552">
    <property type="entry name" value="PKS_DH_N"/>
</dbReference>
<feature type="active site" description="Proton acceptor; for dehydratase activity" evidence="7">
    <location>
        <position position="1014"/>
    </location>
</feature>
<evidence type="ECO:0000256" key="4">
    <source>
        <dbReference type="ARBA" id="ARBA00022857"/>
    </source>
</evidence>
<dbReference type="Pfam" id="PF00109">
    <property type="entry name" value="ketoacyl-synt"/>
    <property type="match status" value="1"/>
</dbReference>
<dbReference type="PROSITE" id="PS52004">
    <property type="entry name" value="KS3_2"/>
    <property type="match status" value="1"/>
</dbReference>
<evidence type="ECO:0000313" key="13">
    <source>
        <dbReference type="Proteomes" id="UP000221165"/>
    </source>
</evidence>
<dbReference type="Pfam" id="PF02801">
    <property type="entry name" value="Ketoacyl-synt_C"/>
    <property type="match status" value="1"/>
</dbReference>
<evidence type="ECO:0000256" key="3">
    <source>
        <dbReference type="ARBA" id="ARBA00022679"/>
    </source>
</evidence>
<feature type="domain" description="Carrier" evidence="9">
    <location>
        <begin position="84"/>
        <end position="160"/>
    </location>
</feature>
<dbReference type="Pfam" id="PF00698">
    <property type="entry name" value="Acyl_transf_1"/>
    <property type="match status" value="1"/>
</dbReference>
<keyword evidence="2" id="KW-0597">Phosphoprotein</keyword>
<evidence type="ECO:0000259" key="9">
    <source>
        <dbReference type="PROSITE" id="PS50075"/>
    </source>
</evidence>
<name>A0A2C6KML6_9APIC</name>
<evidence type="ECO:0000256" key="5">
    <source>
        <dbReference type="ARBA" id="ARBA00023268"/>
    </source>
</evidence>
<dbReference type="GO" id="GO:0031177">
    <property type="term" value="F:phosphopantetheine binding"/>
    <property type="evidence" value="ECO:0007669"/>
    <property type="project" value="InterPro"/>
</dbReference>
<dbReference type="InterPro" id="IPR020841">
    <property type="entry name" value="PKS_Beta-ketoAc_synthase_dom"/>
</dbReference>
<dbReference type="Gene3D" id="3.90.180.10">
    <property type="entry name" value="Medium-chain alcohol dehydrogenases, catalytic domain"/>
    <property type="match status" value="1"/>
</dbReference>
<keyword evidence="3" id="KW-0808">Transferase</keyword>
<dbReference type="PANTHER" id="PTHR43775">
    <property type="entry name" value="FATTY ACID SYNTHASE"/>
    <property type="match status" value="1"/>
</dbReference>
<dbReference type="InterPro" id="IPR013149">
    <property type="entry name" value="ADH-like_C"/>
</dbReference>
<dbReference type="SMART" id="SM00825">
    <property type="entry name" value="PKS_KS"/>
    <property type="match status" value="1"/>
</dbReference>
<feature type="region of interest" description="C-terminal hotdog fold" evidence="7">
    <location>
        <begin position="1130"/>
        <end position="1275"/>
    </location>
</feature>
<dbReference type="EMBL" id="MIGC01004806">
    <property type="protein sequence ID" value="PHJ17636.1"/>
    <property type="molecule type" value="Genomic_DNA"/>
</dbReference>
<protein>
    <submittedName>
        <fullName evidence="12">Type i fatty acid synthase</fullName>
    </submittedName>
</protein>
<dbReference type="VEuPathDB" id="ToxoDB:CSUI_008539"/>
<dbReference type="InterPro" id="IPR014031">
    <property type="entry name" value="Ketoacyl_synth_C"/>
</dbReference>
<keyword evidence="6" id="KW-0012">Acyltransferase</keyword>
<dbReference type="Proteomes" id="UP000221165">
    <property type="component" value="Unassembled WGS sequence"/>
</dbReference>
<dbReference type="GO" id="GO:0006633">
    <property type="term" value="P:fatty acid biosynthetic process"/>
    <property type="evidence" value="ECO:0007669"/>
    <property type="project" value="TreeGrafter"/>
</dbReference>
<dbReference type="InterPro" id="IPR020806">
    <property type="entry name" value="PKS_PP-bd"/>
</dbReference>
<dbReference type="PROSITE" id="PS00012">
    <property type="entry name" value="PHOSPHOPANTETHEINE"/>
    <property type="match status" value="1"/>
</dbReference>
<dbReference type="InterPro" id="IPR006162">
    <property type="entry name" value="Ppantetheine_attach_site"/>
</dbReference>
<dbReference type="SMART" id="SM00826">
    <property type="entry name" value="PKS_DH"/>
    <property type="match status" value="1"/>
</dbReference>
<dbReference type="Pfam" id="PF08659">
    <property type="entry name" value="KR"/>
    <property type="match status" value="1"/>
</dbReference>
<dbReference type="InterPro" id="IPR016039">
    <property type="entry name" value="Thiolase-like"/>
</dbReference>
<organism evidence="12 13">
    <name type="scientific">Cystoisospora suis</name>
    <dbReference type="NCBI Taxonomy" id="483139"/>
    <lineage>
        <taxon>Eukaryota</taxon>
        <taxon>Sar</taxon>
        <taxon>Alveolata</taxon>
        <taxon>Apicomplexa</taxon>
        <taxon>Conoidasida</taxon>
        <taxon>Coccidia</taxon>
        <taxon>Eucoccidiorida</taxon>
        <taxon>Eimeriorina</taxon>
        <taxon>Sarcocystidae</taxon>
        <taxon>Cystoisospora</taxon>
    </lineage>
</organism>
<dbReference type="SMART" id="SM00829">
    <property type="entry name" value="PKS_ER"/>
    <property type="match status" value="1"/>
</dbReference>
<keyword evidence="4" id="KW-0521">NADP</keyword>
<dbReference type="InterPro" id="IPR016035">
    <property type="entry name" value="Acyl_Trfase/lysoPLipase"/>
</dbReference>
<dbReference type="SMART" id="SM00827">
    <property type="entry name" value="PKS_AT"/>
    <property type="match status" value="1"/>
</dbReference>
<dbReference type="SUPFAM" id="SSF53901">
    <property type="entry name" value="Thiolase-like"/>
    <property type="match status" value="1"/>
</dbReference>
<dbReference type="PROSITE" id="PS52019">
    <property type="entry name" value="PKS_MFAS_DH"/>
    <property type="match status" value="1"/>
</dbReference>
<dbReference type="OrthoDB" id="345840at2759"/>
<dbReference type="Pfam" id="PF00550">
    <property type="entry name" value="PP-binding"/>
    <property type="match status" value="1"/>
</dbReference>
<evidence type="ECO:0000256" key="2">
    <source>
        <dbReference type="ARBA" id="ARBA00022553"/>
    </source>
</evidence>
<dbReference type="InterPro" id="IPR050091">
    <property type="entry name" value="PKS_NRPS_Biosynth_Enz"/>
</dbReference>
<evidence type="ECO:0000313" key="12">
    <source>
        <dbReference type="EMBL" id="PHJ17636.1"/>
    </source>
</evidence>
<dbReference type="InterPro" id="IPR042104">
    <property type="entry name" value="PKS_dehydratase_sf"/>
</dbReference>
<dbReference type="InterPro" id="IPR049900">
    <property type="entry name" value="PKS_mFAS_DH"/>
</dbReference>
<dbReference type="SUPFAM" id="SSF51735">
    <property type="entry name" value="NAD(P)-binding Rossmann-fold domains"/>
    <property type="match status" value="3"/>
</dbReference>
<dbReference type="InterPro" id="IPR013968">
    <property type="entry name" value="PKS_KR"/>
</dbReference>
<gene>
    <name evidence="12" type="ORF">CSUI_008539</name>
</gene>
<dbReference type="InterPro" id="IPR011032">
    <property type="entry name" value="GroES-like_sf"/>
</dbReference>
<keyword evidence="5" id="KW-0511">Multifunctional enzyme</keyword>
<keyword evidence="13" id="KW-1185">Reference proteome</keyword>
<dbReference type="GO" id="GO:0016491">
    <property type="term" value="F:oxidoreductase activity"/>
    <property type="evidence" value="ECO:0007669"/>
    <property type="project" value="InterPro"/>
</dbReference>
<dbReference type="InterPro" id="IPR020807">
    <property type="entry name" value="PKS_DH"/>
</dbReference>
<evidence type="ECO:0000259" key="10">
    <source>
        <dbReference type="PROSITE" id="PS52004"/>
    </source>
</evidence>
<dbReference type="Gene3D" id="3.40.47.10">
    <property type="match status" value="1"/>
</dbReference>
<feature type="compositionally biased region" description="Basic and acidic residues" evidence="8">
    <location>
        <begin position="1871"/>
        <end position="1892"/>
    </location>
</feature>
<dbReference type="RefSeq" id="XP_067919354.1">
    <property type="nucleotide sequence ID" value="XM_068068668.1"/>
</dbReference>
<sequence length="2000" mass="216151">MAADLKNLAEKAGLRGITNEVGVRVLADAIRHSKTVSTVLAQSFVWKKFVQRYDRVPPFFDNVEFETATPAAFKLLYSSMSPEEIGTHVSNVVLDTARQVLGTSEVPDLDAPLQELGIDSLGAVELRNSLSQRLGVKLSATTLFDYPTIRAIINYIVNQVSGEAAASKAAGGLTRNLPTSAESPIAIVGIACRLPQGSDTADRLWEMLKRAQDCVVEVPLTRFDVDMFYDSDVDAKGKMYVRKACFLDDAEMFDNAFFNISAAEVTYMDPQQRMMLEVAYDAFYSAGYSREHLVGKNYGVWIGCCNSDWHFLEQQSNPDKSSSYSGPGGSGCLVSNRLSYVFGTKGPSMTIDTACSSSLVAADCGAQAMRFGYCDGGLVGGVNLMLSPQLFLAFCKARMLSPDCRCATFDERANGYVRGEGAGAIVLRTLADAQREGKHIFGLIRGTAVNHDGRSASLTAPNGPAQQDVIYSALRLGNVDPLDVAFVESHGTGTALGDPIEMGAIKAVYGAGRKTDNPLTVGAFKSYIGHLEGSSGIAGILKLLLCLRHHEVPPNLHFEKPNPHMDLSDFPVILPKKQMHLNSARQRGTIIGAVSSFGFGGANAHVVIEESPPAAVGSQGEAAAVATSTGKKRVAFMFTGQGSQYPNMCKQLYEEESEFRNCMDACFEVFDGKFEVSLKEVIYPDTSDGDQSQKMLAFLNQTGYSQPAIFCVEYALAQLLISKGVAPDVVMGHSLGEYAAAAIAGVMDWKDAALLVYHRAQVMQQIDAKDGVMFACRTSEKDAQSAIDKLGDQAASVTVSAVNGPRSIVLSGTKAEVFAVLQAMDMQERSKQLNVSHAFHCPLVAEAAELLLPIVEKVKLSKPPSGIAFVSTVTGQLADGTELVQPAYWAKHVTKPVQFLSGMRSTVTSGEARILVEIGPRPTLVNMGQQCIPKNEFTWVAPVDPKETNRTSLAQALEKIESNMVATYKWTRNAFPWTVVQHPFVGSFIQEPDEPNAVSTKELSPAAAELLHHHVVNGASMMPGVGFLEAMAAAGFMLKDGKVPSTVVSLRECEFERPLLIPKVDAASGELAQCIKVVLSVQSSDVTLRSLTEGEDEEVLHSKCTFNLLPGSSFQTESKDLFTSLKEKITTPVPLDTMYETLASVGLAYGPRFQTIRECYAAPPNEVLSKLRPKLPLQPFERSFRIHPALLDGALQSASILFADMGYKRPLVPVGLRRALLARAPAGAEIWSHVLVKTKDLRSATMDITLFNAKGYVIAQLMDIAVRAIDLSAAGQIPKDFLWEVKWVLDEQSEPEESARSALVNGTSLVETSSAAAETQDMKPAELNPGAPPRWLIVKTPPALLDGLKQELKGTPTEFLQTVDPSPVTGFPSKLKQSDWDAVLYLGALDTSESPVSCVSDALTVSNALGEISSEDKALPLVFFVTQGQRYLPEYDSSDIVISPVHAGLLGFCKSAQLELENIIGRPVFLGTVDFGHDDPSASEPAALISAIRNILSRAAMNQGTHEPHVAVRKSDCLVPRLVKSSIPCLGPLELHMADRGALSMLRLRPLSKSARISPPAGCVEIRVRAVGLNFRDVLNVMGLYPGDPGLPGADCAGTVVAIGEGVKSLRVGDAVYGIAQGALRTYVTTSADIMRPIPETLTFEQAAALPVVASTVEYALNDLAKVKKGDRVLVHAVSGGVGLVAVQHCKRVGATVFGTCSGGKKEAYMKALGVTYVTSSRDPVKFAEDMRTFLGEKKLDVVLNSLIDNFIPESLKLLGPKGRFVELGKRGVWTAEQMRKERPDVQYDMVAIDTMMEEHPVWYGKMLDRISGLVESRQLEPLPLHVFEMAHPTEGGVAAFRFLQRAQHIGKVVIRLSGSLEVKNFMSTEKDSPTCEKEQVKDAEDTSEKARVGKPLSEPLADQARKTYVITGGTGALGLVVAQWLVEEGARYIVLLSRTGEPSSSMKESPLWKVLSASCQTPRLNITICKCDVASKADVERVFTEIAAKGFPPIRGIFH</sequence>
<dbReference type="PROSITE" id="PS50075">
    <property type="entry name" value="CARRIER"/>
    <property type="match status" value="1"/>
</dbReference>
<dbReference type="Gene3D" id="3.40.50.720">
    <property type="entry name" value="NAD(P)-binding Rossmann-like Domain"/>
    <property type="match status" value="3"/>
</dbReference>
<dbReference type="InterPro" id="IPR001227">
    <property type="entry name" value="Ac_transferase_dom_sf"/>
</dbReference>
<dbReference type="Pfam" id="PF08240">
    <property type="entry name" value="ADH_N"/>
    <property type="match status" value="1"/>
</dbReference>
<dbReference type="SUPFAM" id="SSF47336">
    <property type="entry name" value="ACP-like"/>
    <property type="match status" value="1"/>
</dbReference>
<feature type="region of interest" description="Disordered" evidence="8">
    <location>
        <begin position="1871"/>
        <end position="1895"/>
    </location>
</feature>
<dbReference type="Gene3D" id="1.10.1200.10">
    <property type="entry name" value="ACP-like"/>
    <property type="match status" value="1"/>
</dbReference>
<dbReference type="InterPro" id="IPR013154">
    <property type="entry name" value="ADH-like_N"/>
</dbReference>
<dbReference type="GeneID" id="94431879"/>
<dbReference type="SMART" id="SM01294">
    <property type="entry name" value="PKS_PP_betabranch"/>
    <property type="match status" value="1"/>
</dbReference>
<dbReference type="PANTHER" id="PTHR43775:SF37">
    <property type="entry name" value="SI:DKEY-61P9.11"/>
    <property type="match status" value="1"/>
</dbReference>
<feature type="domain" description="Ketosynthase family 3 (KS3)" evidence="10">
    <location>
        <begin position="182"/>
        <end position="610"/>
    </location>
</feature>
<dbReference type="InterPro" id="IPR016036">
    <property type="entry name" value="Malonyl_transacylase_ACP-bd"/>
</dbReference>
<dbReference type="CDD" id="cd00833">
    <property type="entry name" value="PKS"/>
    <property type="match status" value="1"/>
</dbReference>
<accession>A0A2C6KML6</accession>
<dbReference type="FunFam" id="3.40.47.10:FF:000019">
    <property type="entry name" value="Polyketide synthase type I"/>
    <property type="match status" value="1"/>
</dbReference>
<dbReference type="SUPFAM" id="SSF50129">
    <property type="entry name" value="GroES-like"/>
    <property type="match status" value="1"/>
</dbReference>
<dbReference type="InterPro" id="IPR036736">
    <property type="entry name" value="ACP-like_sf"/>
</dbReference>
<proteinExistence type="predicted"/>
<feature type="region of interest" description="Disordered" evidence="8">
    <location>
        <begin position="1313"/>
        <end position="1332"/>
    </location>
</feature>
<dbReference type="GO" id="GO:0044550">
    <property type="term" value="P:secondary metabolite biosynthetic process"/>
    <property type="evidence" value="ECO:0007669"/>
    <property type="project" value="UniProtKB-ARBA"/>
</dbReference>
<dbReference type="Pfam" id="PF14765">
    <property type="entry name" value="PS-DH"/>
    <property type="match status" value="1"/>
</dbReference>
<feature type="region of interest" description="N-terminal hotdog fold" evidence="7">
    <location>
        <begin position="982"/>
        <end position="1113"/>
    </location>
</feature>